<evidence type="ECO:0000313" key="2">
    <source>
        <dbReference type="EMBL" id="EDP12700.1"/>
    </source>
</evidence>
<dbReference type="HOGENOM" id="CLU_2698066_0_0_9"/>
<accession>A8S4Z9</accession>
<dbReference type="EMBL" id="ABCC02000069">
    <property type="protein sequence ID" value="EDP12700.1"/>
    <property type="molecule type" value="Genomic_DNA"/>
</dbReference>
<proteinExistence type="predicted"/>
<dbReference type="PaxDb" id="411902-CLOBOL_06929"/>
<organism evidence="2 3">
    <name type="scientific">Enterocloster bolteae (strain ATCC BAA-613 / DSM 15670 / CCUG 46953 / JCM 12243 / WAL 16351)</name>
    <name type="common">Clostridium bolteae</name>
    <dbReference type="NCBI Taxonomy" id="411902"/>
    <lineage>
        <taxon>Bacteria</taxon>
        <taxon>Bacillati</taxon>
        <taxon>Bacillota</taxon>
        <taxon>Clostridia</taxon>
        <taxon>Lachnospirales</taxon>
        <taxon>Lachnospiraceae</taxon>
        <taxon>Enterocloster</taxon>
    </lineage>
</organism>
<name>A8S4Z9_ENTBW</name>
<keyword evidence="1" id="KW-0472">Membrane</keyword>
<evidence type="ECO:0000256" key="1">
    <source>
        <dbReference type="SAM" id="Phobius"/>
    </source>
</evidence>
<protein>
    <submittedName>
        <fullName evidence="2">Uncharacterized protein</fullName>
    </submittedName>
</protein>
<sequence length="73" mass="8757">MGCEEVRAFTVRAFLFVRKILLCRIPFLCFISVFHSCLLFWRCMKNVQLQILPDVFMEREEQFIYIWKDGAGC</sequence>
<reference evidence="2 3" key="1">
    <citation type="submission" date="2007-08" db="EMBL/GenBank/DDBJ databases">
        <authorList>
            <person name="Fulton L."/>
            <person name="Clifton S."/>
            <person name="Fulton B."/>
            <person name="Xu J."/>
            <person name="Minx P."/>
            <person name="Pepin K.H."/>
            <person name="Johnson M."/>
            <person name="Thiruvilangam P."/>
            <person name="Bhonagiri V."/>
            <person name="Nash W.E."/>
            <person name="Mardis E.R."/>
            <person name="Wilson R.K."/>
        </authorList>
    </citation>
    <scope>NUCLEOTIDE SEQUENCE [LARGE SCALE GENOMIC DNA]</scope>
    <source>
        <strain evidence="3">ATCC BAA-613 / DSM 15670 / CCUG 46953 / JCM 12243 / WAL 16351</strain>
    </source>
</reference>
<gene>
    <name evidence="2" type="ORF">CLOBOL_06929</name>
</gene>
<dbReference type="Proteomes" id="UP000005396">
    <property type="component" value="Unassembled WGS sequence"/>
</dbReference>
<dbReference type="AlphaFoldDB" id="A8S4Z9"/>
<reference evidence="2 3" key="2">
    <citation type="submission" date="2007-09" db="EMBL/GenBank/DDBJ databases">
        <title>Draft genome sequence of Clostridium bolteae (ATCC BAA-613).</title>
        <authorList>
            <person name="Sudarsanam P."/>
            <person name="Ley R."/>
            <person name="Guruge J."/>
            <person name="Turnbaugh P.J."/>
            <person name="Mahowald M."/>
            <person name="Liep D."/>
            <person name="Gordon J."/>
        </authorList>
    </citation>
    <scope>NUCLEOTIDE SEQUENCE [LARGE SCALE GENOMIC DNA]</scope>
    <source>
        <strain evidence="3">ATCC BAA-613 / DSM 15670 / CCUG 46953 / JCM 12243 / WAL 16351</strain>
    </source>
</reference>
<comment type="caution">
    <text evidence="2">The sequence shown here is derived from an EMBL/GenBank/DDBJ whole genome shotgun (WGS) entry which is preliminary data.</text>
</comment>
<keyword evidence="1" id="KW-0812">Transmembrane</keyword>
<keyword evidence="1" id="KW-1133">Transmembrane helix</keyword>
<feature type="transmembrane region" description="Helical" evidence="1">
    <location>
        <begin position="21"/>
        <end position="41"/>
    </location>
</feature>
<evidence type="ECO:0000313" key="3">
    <source>
        <dbReference type="Proteomes" id="UP000005396"/>
    </source>
</evidence>